<organism evidence="2">
    <name type="scientific">marine sediment metagenome</name>
    <dbReference type="NCBI Taxonomy" id="412755"/>
    <lineage>
        <taxon>unclassified sequences</taxon>
        <taxon>metagenomes</taxon>
        <taxon>ecological metagenomes</taxon>
    </lineage>
</organism>
<name>X1MR11_9ZZZZ</name>
<evidence type="ECO:0000256" key="1">
    <source>
        <dbReference type="SAM" id="Phobius"/>
    </source>
</evidence>
<keyword evidence="1" id="KW-1133">Transmembrane helix</keyword>
<feature type="transmembrane region" description="Helical" evidence="1">
    <location>
        <begin position="7"/>
        <end position="25"/>
    </location>
</feature>
<protein>
    <submittedName>
        <fullName evidence="2">Uncharacterized protein</fullName>
    </submittedName>
</protein>
<comment type="caution">
    <text evidence="2">The sequence shown here is derived from an EMBL/GenBank/DDBJ whole genome shotgun (WGS) entry which is preliminary data.</text>
</comment>
<keyword evidence="1" id="KW-0812">Transmembrane</keyword>
<dbReference type="AlphaFoldDB" id="X1MR11"/>
<keyword evidence="1" id="KW-0472">Membrane</keyword>
<sequence>MKQDKDFLYAIGIVAAIFIISSYFGGGITGQYLENIGPELPSGLPDSDIQKLMYIDGQ</sequence>
<evidence type="ECO:0000313" key="2">
    <source>
        <dbReference type="EMBL" id="GAI33763.1"/>
    </source>
</evidence>
<accession>X1MR11</accession>
<feature type="non-terminal residue" evidence="2">
    <location>
        <position position="58"/>
    </location>
</feature>
<reference evidence="2" key="1">
    <citation type="journal article" date="2014" name="Front. Microbiol.">
        <title>High frequency of phylogenetically diverse reductive dehalogenase-homologous genes in deep subseafloor sedimentary metagenomes.</title>
        <authorList>
            <person name="Kawai M."/>
            <person name="Futagami T."/>
            <person name="Toyoda A."/>
            <person name="Takaki Y."/>
            <person name="Nishi S."/>
            <person name="Hori S."/>
            <person name="Arai W."/>
            <person name="Tsubouchi T."/>
            <person name="Morono Y."/>
            <person name="Uchiyama I."/>
            <person name="Ito T."/>
            <person name="Fujiyama A."/>
            <person name="Inagaki F."/>
            <person name="Takami H."/>
        </authorList>
    </citation>
    <scope>NUCLEOTIDE SEQUENCE</scope>
    <source>
        <strain evidence="2">Expedition CK06-06</strain>
    </source>
</reference>
<gene>
    <name evidence="2" type="ORF">S06H3_49209</name>
</gene>
<dbReference type="EMBL" id="BARV01031058">
    <property type="protein sequence ID" value="GAI33763.1"/>
    <property type="molecule type" value="Genomic_DNA"/>
</dbReference>
<proteinExistence type="predicted"/>